<accession>A0A8K1CVT5</accession>
<evidence type="ECO:0000313" key="4">
    <source>
        <dbReference type="Proteomes" id="UP000794436"/>
    </source>
</evidence>
<protein>
    <submittedName>
        <fullName evidence="3">Uncharacterized protein</fullName>
    </submittedName>
</protein>
<keyword evidence="4" id="KW-1185">Reference proteome</keyword>
<evidence type="ECO:0000256" key="1">
    <source>
        <dbReference type="SAM" id="MobiDB-lite"/>
    </source>
</evidence>
<feature type="signal peptide" evidence="2">
    <location>
        <begin position="1"/>
        <end position="21"/>
    </location>
</feature>
<proteinExistence type="predicted"/>
<reference evidence="3" key="1">
    <citation type="submission" date="2019-03" db="EMBL/GenBank/DDBJ databases">
        <title>Long read genome sequence of the mycoparasitic Pythium oligandrum ATCC 38472 isolated from sugarbeet rhizosphere.</title>
        <authorList>
            <person name="Gaulin E."/>
        </authorList>
    </citation>
    <scope>NUCLEOTIDE SEQUENCE</scope>
    <source>
        <strain evidence="3">ATCC 38472_TT</strain>
    </source>
</reference>
<feature type="region of interest" description="Disordered" evidence="1">
    <location>
        <begin position="397"/>
        <end position="470"/>
    </location>
</feature>
<sequence>MIRAASLAIASLAIAASVVNAHTNMAVPVPKFPDGFYNGNSPFGRINGDKFGGDAASIPSYQGVEKIAAAMKVDSDATVRQLIMKNVNITMDGATKTCGKTLTDGARQPFPTEIDFPWGHPGPCEAWCDNTRIFFNANCQGNSVGKIPVPADKCKGASFIQAMYVGVHVSNWEVYANCAPIEGGSETDAESLHHNKHNSSSLDIMVNAASLAIASIALAASAANAHTNMAVPKLTFPAGFYNGNSPYGRLDSKQFTGEAASIPDHMGVQKIAAAMKAEGNPTLRQFIMKYTTTTAPSKTCGMTLTTGERQPMPTEIDFPWGHPGPCEAWCDNTRIFFNEDCQGNNVGKIPVPADKCKGTNFIQAMYAGVHVSNYEIYSNCAAIQGGTETDADSFLKADAPAAGGSSGGSTPSKAPTTPSLTPAPGNGGAPKPSTGAPAPKPTTGAPAPGPKPTTKPGKPNCTRRLRKNRE</sequence>
<comment type="caution">
    <text evidence="3">The sequence shown here is derived from an EMBL/GenBank/DDBJ whole genome shotgun (WGS) entry which is preliminary data.</text>
</comment>
<dbReference type="OrthoDB" id="165420at2759"/>
<name>A0A8K1CVT5_PYTOL</name>
<dbReference type="Proteomes" id="UP000794436">
    <property type="component" value="Unassembled WGS sequence"/>
</dbReference>
<feature type="compositionally biased region" description="Low complexity" evidence="1">
    <location>
        <begin position="399"/>
        <end position="446"/>
    </location>
</feature>
<feature type="chain" id="PRO_5035443147" evidence="2">
    <location>
        <begin position="22"/>
        <end position="470"/>
    </location>
</feature>
<gene>
    <name evidence="3" type="ORF">Poli38472_002014</name>
</gene>
<evidence type="ECO:0000313" key="3">
    <source>
        <dbReference type="EMBL" id="TMW69858.1"/>
    </source>
</evidence>
<feature type="compositionally biased region" description="Basic residues" evidence="1">
    <location>
        <begin position="461"/>
        <end position="470"/>
    </location>
</feature>
<organism evidence="3 4">
    <name type="scientific">Pythium oligandrum</name>
    <name type="common">Mycoparasitic fungus</name>
    <dbReference type="NCBI Taxonomy" id="41045"/>
    <lineage>
        <taxon>Eukaryota</taxon>
        <taxon>Sar</taxon>
        <taxon>Stramenopiles</taxon>
        <taxon>Oomycota</taxon>
        <taxon>Peronosporomycetes</taxon>
        <taxon>Pythiales</taxon>
        <taxon>Pythiaceae</taxon>
        <taxon>Pythium</taxon>
    </lineage>
</organism>
<keyword evidence="2" id="KW-0732">Signal</keyword>
<dbReference type="AlphaFoldDB" id="A0A8K1CVT5"/>
<dbReference type="EMBL" id="SPLM01000001">
    <property type="protein sequence ID" value="TMW69858.1"/>
    <property type="molecule type" value="Genomic_DNA"/>
</dbReference>
<evidence type="ECO:0000256" key="2">
    <source>
        <dbReference type="SAM" id="SignalP"/>
    </source>
</evidence>